<evidence type="ECO:0000313" key="2">
    <source>
        <dbReference type="Proteomes" id="UP000237846"/>
    </source>
</evidence>
<dbReference type="AlphaFoldDB" id="A0A2T0QA74"/>
<accession>A0A2T0QA74</accession>
<dbReference type="Pfam" id="PF10722">
    <property type="entry name" value="YbjN"/>
    <property type="match status" value="1"/>
</dbReference>
<sequence length="165" mass="18471">MSAEAAARAAVERCLAEAGVDFESPSPGSYLVRLPGRRKLATWTWLVVGAHSVKVEAFFCRRPDENHAAFYRWLLEKNARMYGVRFALDPIGDVYLTGHIAHAAVGDDEVDRVLGAVLEYSDDYFNPALELGFGTAIRKEWAWRTSRGESTRNLEAFRHLAEPAE</sequence>
<protein>
    <submittedName>
        <fullName evidence="1">Putative sensory transduction regulator</fullName>
    </submittedName>
</protein>
<reference evidence="1 2" key="1">
    <citation type="submission" date="2018-03" db="EMBL/GenBank/DDBJ databases">
        <title>Genomic Encyclopedia of Archaeal and Bacterial Type Strains, Phase II (KMG-II): from individual species to whole genera.</title>
        <authorList>
            <person name="Goeker M."/>
        </authorList>
    </citation>
    <scope>NUCLEOTIDE SEQUENCE [LARGE SCALE GENOMIC DNA]</scope>
    <source>
        <strain evidence="1 2">DSM 45601</strain>
    </source>
</reference>
<dbReference type="InterPro" id="IPR019660">
    <property type="entry name" value="Put_sensory_transdc_reg_YbjN"/>
</dbReference>
<evidence type="ECO:0000313" key="1">
    <source>
        <dbReference type="EMBL" id="PRY00733.1"/>
    </source>
</evidence>
<comment type="caution">
    <text evidence="1">The sequence shown here is derived from an EMBL/GenBank/DDBJ whole genome shotgun (WGS) entry which is preliminary data.</text>
</comment>
<dbReference type="RefSeq" id="WP_106242659.1">
    <property type="nucleotide sequence ID" value="NZ_PVZC01000002.1"/>
</dbReference>
<name>A0A2T0QA74_9ACTN</name>
<keyword evidence="2" id="KW-1185">Reference proteome</keyword>
<gene>
    <name evidence="1" type="ORF">CLV72_102365</name>
</gene>
<dbReference type="EMBL" id="PVZC01000002">
    <property type="protein sequence ID" value="PRY00733.1"/>
    <property type="molecule type" value="Genomic_DNA"/>
</dbReference>
<dbReference type="OrthoDB" id="3212317at2"/>
<dbReference type="Proteomes" id="UP000237846">
    <property type="component" value="Unassembled WGS sequence"/>
</dbReference>
<dbReference type="SUPFAM" id="SSF69635">
    <property type="entry name" value="Type III secretory system chaperone-like"/>
    <property type="match status" value="1"/>
</dbReference>
<proteinExistence type="predicted"/>
<organism evidence="1 2">
    <name type="scientific">Allonocardiopsis opalescens</name>
    <dbReference type="NCBI Taxonomy" id="1144618"/>
    <lineage>
        <taxon>Bacteria</taxon>
        <taxon>Bacillati</taxon>
        <taxon>Actinomycetota</taxon>
        <taxon>Actinomycetes</taxon>
        <taxon>Streptosporangiales</taxon>
        <taxon>Allonocardiopsis</taxon>
    </lineage>
</organism>
<dbReference type="Gene3D" id="3.30.1460.10">
    <property type="match status" value="1"/>
</dbReference>